<gene>
    <name evidence="2" type="ORF">CBB_295</name>
</gene>
<protein>
    <submittedName>
        <fullName evidence="2">Uncharacterized protein</fullName>
    </submittedName>
</protein>
<dbReference type="Proteomes" id="UP000223891">
    <property type="component" value="Segment"/>
</dbReference>
<feature type="compositionally biased region" description="Acidic residues" evidence="1">
    <location>
        <begin position="277"/>
        <end position="289"/>
    </location>
</feature>
<dbReference type="EMBL" id="KU574722">
    <property type="protein sequence ID" value="AMM43859.1"/>
    <property type="molecule type" value="Genomic_DNA"/>
</dbReference>
<reference evidence="3" key="1">
    <citation type="submission" date="2016-01" db="EMBL/GenBank/DDBJ databases">
        <title>Isolation and Characterization of Enterobacteria phage CBB.</title>
        <authorList>
            <person name="Buttimer C.T.H."/>
            <person name="Hendrix H."/>
            <person name="Alexandre H."/>
            <person name="O'Mahony J."/>
            <person name="Lavigne R."/>
            <person name="Coffey A."/>
        </authorList>
    </citation>
    <scope>NUCLEOTIDE SEQUENCE [LARGE SCALE GENOMIC DNA]</scope>
</reference>
<name>A0A1L2CV29_9CAUD</name>
<keyword evidence="3" id="KW-1185">Reference proteome</keyword>
<evidence type="ECO:0000256" key="1">
    <source>
        <dbReference type="SAM" id="MobiDB-lite"/>
    </source>
</evidence>
<sequence length="314" mass="34245">MDIQQTAQELQKFADANGLEMDVSAALNSMDAGDFIEINNAMDNSDNRTIMQVLQKCKAQMSENYHLFCGNKINESYGVNVMNSLTPTQLTEFYKLHCSFALADNSHLTLAEMKTLAFDSVNQKAARGELAEDLANTLRAGQISKQNTATQQTQINPQTAAKLKQAELQKNANNANFKVTVPGNTTGTSEIEPVVGVDVGPTTDQTLVVTKDTQKPNQLSVFGLGDVEPVKEAEFEENDSEDTMAPPDVVHQEQTGSPFTHENPGMGELSHAISQIETEDSLDGEESPEGNEGMHNADEVLAQIIDFCSRMRGK</sequence>
<feature type="region of interest" description="Disordered" evidence="1">
    <location>
        <begin position="233"/>
        <end position="298"/>
    </location>
</feature>
<organism evidence="2 3">
    <name type="scientific">Pectobacterium phage vB_PcaM_CBB</name>
    <dbReference type="NCBI Taxonomy" id="2772511"/>
    <lineage>
        <taxon>Viruses</taxon>
        <taxon>Duplodnaviria</taxon>
        <taxon>Heunggongvirae</taxon>
        <taxon>Uroviricota</taxon>
        <taxon>Caudoviricetes</taxon>
        <taxon>Mimasvirus</taxon>
        <taxon>Mimasvirus CBB</taxon>
    </lineage>
</organism>
<evidence type="ECO:0000313" key="2">
    <source>
        <dbReference type="EMBL" id="AMM43859.1"/>
    </source>
</evidence>
<evidence type="ECO:0000313" key="3">
    <source>
        <dbReference type="Proteomes" id="UP000223891"/>
    </source>
</evidence>
<accession>A0A1L2CV29</accession>
<proteinExistence type="predicted"/>